<evidence type="ECO:0000313" key="5">
    <source>
        <dbReference type="EMBL" id="GAA1227559.1"/>
    </source>
</evidence>
<comment type="caution">
    <text evidence="5">The sequence shown here is derived from an EMBL/GenBank/DDBJ whole genome shotgun (WGS) entry which is preliminary data.</text>
</comment>
<evidence type="ECO:0000313" key="6">
    <source>
        <dbReference type="Proteomes" id="UP001500653"/>
    </source>
</evidence>
<dbReference type="EMBL" id="BAAALN010000002">
    <property type="protein sequence ID" value="GAA1227559.1"/>
    <property type="molecule type" value="Genomic_DNA"/>
</dbReference>
<dbReference type="SUPFAM" id="SSF46689">
    <property type="entry name" value="Homeodomain-like"/>
    <property type="match status" value="1"/>
</dbReference>
<keyword evidence="1 2" id="KW-0238">DNA-binding</keyword>
<dbReference type="PANTHER" id="PTHR30055">
    <property type="entry name" value="HTH-TYPE TRANSCRIPTIONAL REGULATOR RUTR"/>
    <property type="match status" value="1"/>
</dbReference>
<protein>
    <submittedName>
        <fullName evidence="5">TetR/AcrR family transcriptional regulator</fullName>
    </submittedName>
</protein>
<organism evidence="5 6">
    <name type="scientific">Prauserella halophila</name>
    <dbReference type="NCBI Taxonomy" id="185641"/>
    <lineage>
        <taxon>Bacteria</taxon>
        <taxon>Bacillati</taxon>
        <taxon>Actinomycetota</taxon>
        <taxon>Actinomycetes</taxon>
        <taxon>Pseudonocardiales</taxon>
        <taxon>Pseudonocardiaceae</taxon>
        <taxon>Prauserella</taxon>
    </lineage>
</organism>
<accession>A0ABP4GNK3</accession>
<evidence type="ECO:0000256" key="2">
    <source>
        <dbReference type="PROSITE-ProRule" id="PRU00335"/>
    </source>
</evidence>
<dbReference type="InterPro" id="IPR036271">
    <property type="entry name" value="Tet_transcr_reg_TetR-rel_C_sf"/>
</dbReference>
<dbReference type="InterPro" id="IPR050109">
    <property type="entry name" value="HTH-type_TetR-like_transc_reg"/>
</dbReference>
<dbReference type="Proteomes" id="UP001500653">
    <property type="component" value="Unassembled WGS sequence"/>
</dbReference>
<dbReference type="SUPFAM" id="SSF48498">
    <property type="entry name" value="Tetracyclin repressor-like, C-terminal domain"/>
    <property type="match status" value="1"/>
</dbReference>
<proteinExistence type="predicted"/>
<dbReference type="RefSeq" id="WP_253864738.1">
    <property type="nucleotide sequence ID" value="NZ_BAAALN010000002.1"/>
</dbReference>
<dbReference type="InterPro" id="IPR009057">
    <property type="entry name" value="Homeodomain-like_sf"/>
</dbReference>
<evidence type="ECO:0000256" key="3">
    <source>
        <dbReference type="SAM" id="MobiDB-lite"/>
    </source>
</evidence>
<dbReference type="PROSITE" id="PS50977">
    <property type="entry name" value="HTH_TETR_2"/>
    <property type="match status" value="1"/>
</dbReference>
<feature type="domain" description="HTH tetR-type" evidence="4">
    <location>
        <begin position="23"/>
        <end position="83"/>
    </location>
</feature>
<dbReference type="Pfam" id="PF00440">
    <property type="entry name" value="TetR_N"/>
    <property type="match status" value="1"/>
</dbReference>
<evidence type="ECO:0000259" key="4">
    <source>
        <dbReference type="PROSITE" id="PS50977"/>
    </source>
</evidence>
<gene>
    <name evidence="5" type="ORF">GCM10009676_07310</name>
</gene>
<evidence type="ECO:0000256" key="1">
    <source>
        <dbReference type="ARBA" id="ARBA00023125"/>
    </source>
</evidence>
<name>A0ABP4GNK3_9PSEU</name>
<reference evidence="6" key="1">
    <citation type="journal article" date="2019" name="Int. J. Syst. Evol. Microbiol.">
        <title>The Global Catalogue of Microorganisms (GCM) 10K type strain sequencing project: providing services to taxonomists for standard genome sequencing and annotation.</title>
        <authorList>
            <consortium name="The Broad Institute Genomics Platform"/>
            <consortium name="The Broad Institute Genome Sequencing Center for Infectious Disease"/>
            <person name="Wu L."/>
            <person name="Ma J."/>
        </authorList>
    </citation>
    <scope>NUCLEOTIDE SEQUENCE [LARGE SCALE GENOMIC DNA]</scope>
    <source>
        <strain evidence="6">JCM 13023</strain>
    </source>
</reference>
<dbReference type="Gene3D" id="1.10.357.10">
    <property type="entry name" value="Tetracycline Repressor, domain 2"/>
    <property type="match status" value="1"/>
</dbReference>
<dbReference type="InterPro" id="IPR001647">
    <property type="entry name" value="HTH_TetR"/>
</dbReference>
<sequence length="217" mass="23793">MTADSSSTPRRPWRGVDAEDRRARRQEQLVEAGFTIMGTDGAAAVTMRGVCRAARLTERYFYESFTGREALLVAVLEATARDARQVLVAALENGPADTIALLRHVVDAFTAHVTADPRRGRILFVESLAAPELATRGLVLVEEFTSTIAQALRDLDFGGDVDEQDAELNSEAVFGALAYLYQLWLGDRLPIGRDRFIEHVTRVIESLARATSVDADG</sequence>
<dbReference type="Gene3D" id="1.10.10.60">
    <property type="entry name" value="Homeodomain-like"/>
    <property type="match status" value="1"/>
</dbReference>
<keyword evidence="6" id="KW-1185">Reference proteome</keyword>
<feature type="DNA-binding region" description="H-T-H motif" evidence="2">
    <location>
        <begin position="46"/>
        <end position="65"/>
    </location>
</feature>
<dbReference type="PANTHER" id="PTHR30055:SF209">
    <property type="entry name" value="POSSIBLE TRANSCRIPTIONAL REGULATORY PROTEIN (PROBABLY TETR-FAMILY)"/>
    <property type="match status" value="1"/>
</dbReference>
<feature type="region of interest" description="Disordered" evidence="3">
    <location>
        <begin position="1"/>
        <end position="22"/>
    </location>
</feature>